<dbReference type="Pfam" id="PF04509">
    <property type="entry name" value="CheC"/>
    <property type="match status" value="2"/>
</dbReference>
<accession>A0A5D8QF55</accession>
<dbReference type="GO" id="GO:0006935">
    <property type="term" value="P:chemotaxis"/>
    <property type="evidence" value="ECO:0007669"/>
    <property type="project" value="UniProtKB-KW"/>
</dbReference>
<reference evidence="4 5" key="1">
    <citation type="submission" date="2019-08" db="EMBL/GenBank/DDBJ databases">
        <title>Calorimonas adulescens gen. nov., sp. nov., an anaerobic thermophilic bacterium from Sakhalin hot spring.</title>
        <authorList>
            <person name="Khomyakova M.A."/>
            <person name="Merkel A.Y."/>
            <person name="Novikov A."/>
            <person name="Bonch-Osmolovskaya E.A."/>
            <person name="Slobodkin A.I."/>
        </authorList>
    </citation>
    <scope>NUCLEOTIDE SEQUENCE [LARGE SCALE GENOMIC DNA]</scope>
    <source>
        <strain evidence="4 5">A05MB</strain>
    </source>
</reference>
<name>A0A5D8QF55_9THEO</name>
<protein>
    <submittedName>
        <fullName evidence="4">Chemotaxis protein CheC</fullName>
    </submittedName>
</protein>
<dbReference type="EMBL" id="VTPS01000001">
    <property type="protein sequence ID" value="TZE83330.1"/>
    <property type="molecule type" value="Genomic_DNA"/>
</dbReference>
<keyword evidence="1" id="KW-0145">Chemotaxis</keyword>
<feature type="domain" description="CheC-like protein" evidence="3">
    <location>
        <begin position="9"/>
        <end position="44"/>
    </location>
</feature>
<dbReference type="Proteomes" id="UP000322976">
    <property type="component" value="Unassembled WGS sequence"/>
</dbReference>
<evidence type="ECO:0000259" key="3">
    <source>
        <dbReference type="Pfam" id="PF04509"/>
    </source>
</evidence>
<dbReference type="CDD" id="cd17909">
    <property type="entry name" value="CheC_ClassI"/>
    <property type="match status" value="1"/>
</dbReference>
<gene>
    <name evidence="4" type="ORF">FWJ32_00130</name>
</gene>
<dbReference type="InterPro" id="IPR050992">
    <property type="entry name" value="CheZ_family_phosphatases"/>
</dbReference>
<proteinExistence type="predicted"/>
<dbReference type="PANTHER" id="PTHR43693:SF1">
    <property type="entry name" value="PROTEIN PHOSPHATASE CHEZ"/>
    <property type="match status" value="1"/>
</dbReference>
<evidence type="ECO:0000256" key="1">
    <source>
        <dbReference type="ARBA" id="ARBA00022500"/>
    </source>
</evidence>
<keyword evidence="2" id="KW-0378">Hydrolase</keyword>
<feature type="domain" description="CheC-like protein" evidence="3">
    <location>
        <begin position="108"/>
        <end position="145"/>
    </location>
</feature>
<dbReference type="InterPro" id="IPR028976">
    <property type="entry name" value="CheC-like_sf"/>
</dbReference>
<sequence>MDIDKINEMVLDILKEVSNIGSGNAITSLAKIVGKRINMNVPQVRILELNEVTDILGSAETEVCGVYFDIIEGLDGNILFIFPMNSACYLVDMLMNRPYNGIYHLNEIELSALSEIGNILAGSYITALSTLINIKLLISPPAISIDMAGALLSVPAVSFGEVSDKVLFIQTSFIEGENNVDGYFFLIPQIDSLNKLLKAFGVEINGK</sequence>
<comment type="caution">
    <text evidence="4">The sequence shown here is derived from an EMBL/GenBank/DDBJ whole genome shotgun (WGS) entry which is preliminary data.</text>
</comment>
<dbReference type="Gene3D" id="3.40.1550.10">
    <property type="entry name" value="CheC-like"/>
    <property type="match status" value="1"/>
</dbReference>
<organism evidence="4 5">
    <name type="scientific">Calorimonas adulescens</name>
    <dbReference type="NCBI Taxonomy" id="2606906"/>
    <lineage>
        <taxon>Bacteria</taxon>
        <taxon>Bacillati</taxon>
        <taxon>Bacillota</taxon>
        <taxon>Clostridia</taxon>
        <taxon>Thermoanaerobacterales</taxon>
        <taxon>Thermoanaerobacteraceae</taxon>
        <taxon>Calorimonas</taxon>
    </lineage>
</organism>
<dbReference type="AlphaFoldDB" id="A0A5D8QF55"/>
<evidence type="ECO:0000313" key="4">
    <source>
        <dbReference type="EMBL" id="TZE83330.1"/>
    </source>
</evidence>
<evidence type="ECO:0000256" key="2">
    <source>
        <dbReference type="ARBA" id="ARBA00022801"/>
    </source>
</evidence>
<dbReference type="SUPFAM" id="SSF103039">
    <property type="entry name" value="CheC-like"/>
    <property type="match status" value="1"/>
</dbReference>
<dbReference type="GO" id="GO:0016787">
    <property type="term" value="F:hydrolase activity"/>
    <property type="evidence" value="ECO:0007669"/>
    <property type="project" value="UniProtKB-KW"/>
</dbReference>
<dbReference type="PANTHER" id="PTHR43693">
    <property type="entry name" value="PROTEIN PHOSPHATASE CHEZ"/>
    <property type="match status" value="1"/>
</dbReference>
<dbReference type="InterPro" id="IPR007597">
    <property type="entry name" value="CheC"/>
</dbReference>
<evidence type="ECO:0000313" key="5">
    <source>
        <dbReference type="Proteomes" id="UP000322976"/>
    </source>
</evidence>
<keyword evidence="5" id="KW-1185">Reference proteome</keyword>
<dbReference type="RefSeq" id="WP_149544247.1">
    <property type="nucleotide sequence ID" value="NZ_VTPS01000001.1"/>
</dbReference>